<dbReference type="GO" id="GO:0005886">
    <property type="term" value="C:plasma membrane"/>
    <property type="evidence" value="ECO:0007669"/>
    <property type="project" value="UniProtKB-SubCell"/>
</dbReference>
<evidence type="ECO:0000259" key="8">
    <source>
        <dbReference type="PROSITE" id="PS50850"/>
    </source>
</evidence>
<evidence type="ECO:0000256" key="5">
    <source>
        <dbReference type="ARBA" id="ARBA00022989"/>
    </source>
</evidence>
<keyword evidence="4 7" id="KW-0812">Transmembrane</keyword>
<gene>
    <name evidence="9" type="ORF">Vau01_046580</name>
</gene>
<feature type="transmembrane region" description="Helical" evidence="7">
    <location>
        <begin position="170"/>
        <end position="191"/>
    </location>
</feature>
<keyword evidence="10" id="KW-1185">Reference proteome</keyword>
<dbReference type="Proteomes" id="UP000612585">
    <property type="component" value="Unassembled WGS sequence"/>
</dbReference>
<feature type="transmembrane region" description="Helical" evidence="7">
    <location>
        <begin position="104"/>
        <end position="120"/>
    </location>
</feature>
<sequence>MTVVAEAPAGRRPAQLMRRFVAGAAVDSLGTGIAAAGAILYFVTVRGFSAASVAVALSAGAVLAIFTPLVSGRLADRHGLTRVYVCLLVLRAALYLVYPLATGFAAFLVLTWAVIGLETTTPPLQQALVGRLFGSDSRVRLMSLVMAARNAALGAGTLLAGLALTIAPGWAVAALLAFNGVTFAVLAVVVFSMRHDVAAAAPPPEQESTAEPRSRPALREPAFLGLTVANGVLLLHDSVLFILLPLWTVTTLGLSPVVASVAMAVNTGLSVVLQLVFGRMRRLTQRPRRGLVVSVAFLVLACVAGIGVERLADAGAGVAALAAGCLAIAVLLTVGENLHTIAAWEVSYTVAPADRGADYLSVFGLGYAIQRVLGPVLMTALVLGLGAAGWLALAAVLVAAAAGFLVLTTVLRGRAV</sequence>
<evidence type="ECO:0000256" key="1">
    <source>
        <dbReference type="ARBA" id="ARBA00004651"/>
    </source>
</evidence>
<comment type="caution">
    <text evidence="9">The sequence shown here is derived from an EMBL/GenBank/DDBJ whole genome shotgun (WGS) entry which is preliminary data.</text>
</comment>
<evidence type="ECO:0000256" key="7">
    <source>
        <dbReference type="SAM" id="Phobius"/>
    </source>
</evidence>
<dbReference type="RefSeq" id="WP_203996260.1">
    <property type="nucleotide sequence ID" value="NZ_BOPG01000029.1"/>
</dbReference>
<feature type="transmembrane region" description="Helical" evidence="7">
    <location>
        <begin position="253"/>
        <end position="278"/>
    </location>
</feature>
<dbReference type="EMBL" id="BOPG01000029">
    <property type="protein sequence ID" value="GIJ57142.1"/>
    <property type="molecule type" value="Genomic_DNA"/>
</dbReference>
<feature type="transmembrane region" description="Helical" evidence="7">
    <location>
        <begin position="223"/>
        <end position="247"/>
    </location>
</feature>
<keyword evidence="3" id="KW-1003">Cell membrane</keyword>
<evidence type="ECO:0000313" key="9">
    <source>
        <dbReference type="EMBL" id="GIJ57142.1"/>
    </source>
</evidence>
<keyword evidence="2" id="KW-0813">Transport</keyword>
<dbReference type="SUPFAM" id="SSF103473">
    <property type="entry name" value="MFS general substrate transporter"/>
    <property type="match status" value="1"/>
</dbReference>
<evidence type="ECO:0000313" key="10">
    <source>
        <dbReference type="Proteomes" id="UP000612585"/>
    </source>
</evidence>
<evidence type="ECO:0000256" key="6">
    <source>
        <dbReference type="ARBA" id="ARBA00023136"/>
    </source>
</evidence>
<dbReference type="Gene3D" id="1.20.1250.20">
    <property type="entry name" value="MFS general substrate transporter like domains"/>
    <property type="match status" value="1"/>
</dbReference>
<feature type="domain" description="Major facilitator superfamily (MFS) profile" evidence="8">
    <location>
        <begin position="16"/>
        <end position="412"/>
    </location>
</feature>
<dbReference type="PANTHER" id="PTHR23517:SF2">
    <property type="entry name" value="MULTIDRUG RESISTANCE PROTEIN MDTH"/>
    <property type="match status" value="1"/>
</dbReference>
<keyword evidence="6 7" id="KW-0472">Membrane</keyword>
<evidence type="ECO:0000256" key="2">
    <source>
        <dbReference type="ARBA" id="ARBA00022448"/>
    </source>
</evidence>
<dbReference type="InterPro" id="IPR011701">
    <property type="entry name" value="MFS"/>
</dbReference>
<dbReference type="Pfam" id="PF07690">
    <property type="entry name" value="MFS_1"/>
    <property type="match status" value="1"/>
</dbReference>
<feature type="transmembrane region" description="Helical" evidence="7">
    <location>
        <begin position="48"/>
        <end position="67"/>
    </location>
</feature>
<reference evidence="9" key="1">
    <citation type="submission" date="2021-01" db="EMBL/GenBank/DDBJ databases">
        <title>Whole genome shotgun sequence of Virgisporangium aurantiacum NBRC 16421.</title>
        <authorList>
            <person name="Komaki H."/>
            <person name="Tamura T."/>
        </authorList>
    </citation>
    <scope>NUCLEOTIDE SEQUENCE</scope>
    <source>
        <strain evidence="9">NBRC 16421</strain>
    </source>
</reference>
<feature type="transmembrane region" description="Helical" evidence="7">
    <location>
        <begin position="20"/>
        <end position="42"/>
    </location>
</feature>
<feature type="transmembrane region" description="Helical" evidence="7">
    <location>
        <begin position="290"/>
        <end position="308"/>
    </location>
</feature>
<keyword evidence="5 7" id="KW-1133">Transmembrane helix</keyword>
<dbReference type="AlphaFoldDB" id="A0A8J3Z670"/>
<evidence type="ECO:0000256" key="3">
    <source>
        <dbReference type="ARBA" id="ARBA00022475"/>
    </source>
</evidence>
<dbReference type="GO" id="GO:0022857">
    <property type="term" value="F:transmembrane transporter activity"/>
    <property type="evidence" value="ECO:0007669"/>
    <property type="project" value="InterPro"/>
</dbReference>
<feature type="transmembrane region" description="Helical" evidence="7">
    <location>
        <begin position="314"/>
        <end position="338"/>
    </location>
</feature>
<feature type="transmembrane region" description="Helical" evidence="7">
    <location>
        <begin position="359"/>
        <end position="383"/>
    </location>
</feature>
<dbReference type="InterPro" id="IPR020846">
    <property type="entry name" value="MFS_dom"/>
</dbReference>
<organism evidence="9 10">
    <name type="scientific">Virgisporangium aurantiacum</name>
    <dbReference type="NCBI Taxonomy" id="175570"/>
    <lineage>
        <taxon>Bacteria</taxon>
        <taxon>Bacillati</taxon>
        <taxon>Actinomycetota</taxon>
        <taxon>Actinomycetes</taxon>
        <taxon>Micromonosporales</taxon>
        <taxon>Micromonosporaceae</taxon>
        <taxon>Virgisporangium</taxon>
    </lineage>
</organism>
<dbReference type="PANTHER" id="PTHR23517">
    <property type="entry name" value="RESISTANCE PROTEIN MDTM, PUTATIVE-RELATED-RELATED"/>
    <property type="match status" value="1"/>
</dbReference>
<dbReference type="InterPro" id="IPR050171">
    <property type="entry name" value="MFS_Transporters"/>
</dbReference>
<accession>A0A8J3Z670</accession>
<name>A0A8J3Z670_9ACTN</name>
<feature type="transmembrane region" description="Helical" evidence="7">
    <location>
        <begin position="389"/>
        <end position="411"/>
    </location>
</feature>
<protein>
    <submittedName>
        <fullName evidence="9">MFS transporter</fullName>
    </submittedName>
</protein>
<evidence type="ECO:0000256" key="4">
    <source>
        <dbReference type="ARBA" id="ARBA00022692"/>
    </source>
</evidence>
<dbReference type="PROSITE" id="PS50850">
    <property type="entry name" value="MFS"/>
    <property type="match status" value="1"/>
</dbReference>
<dbReference type="InterPro" id="IPR036259">
    <property type="entry name" value="MFS_trans_sf"/>
</dbReference>
<comment type="subcellular location">
    <subcellularLocation>
        <location evidence="1">Cell membrane</location>
        <topology evidence="1">Multi-pass membrane protein</topology>
    </subcellularLocation>
</comment>
<proteinExistence type="predicted"/>